<evidence type="ECO:0008006" key="3">
    <source>
        <dbReference type="Google" id="ProtNLM"/>
    </source>
</evidence>
<accession>A0A1I3E406</accession>
<dbReference type="AlphaFoldDB" id="A0A1I3E406"/>
<gene>
    <name evidence="1" type="ORF">SAMN05443292_0861</name>
</gene>
<keyword evidence="2" id="KW-1185">Reference proteome</keyword>
<reference evidence="1 2" key="1">
    <citation type="submission" date="2016-10" db="EMBL/GenBank/DDBJ databases">
        <authorList>
            <person name="de Groot N.N."/>
        </authorList>
    </citation>
    <scope>NUCLEOTIDE SEQUENCE [LARGE SCALE GENOMIC DNA]</scope>
    <source>
        <strain evidence="1 2">DSM 26000</strain>
    </source>
</reference>
<organism evidence="1 2">
    <name type="scientific">Halpernia frigidisoli</name>
    <dbReference type="NCBI Taxonomy" id="1125876"/>
    <lineage>
        <taxon>Bacteria</taxon>
        <taxon>Pseudomonadati</taxon>
        <taxon>Bacteroidota</taxon>
        <taxon>Flavobacteriia</taxon>
        <taxon>Flavobacteriales</taxon>
        <taxon>Weeksellaceae</taxon>
        <taxon>Chryseobacterium group</taxon>
        <taxon>Halpernia</taxon>
    </lineage>
</organism>
<dbReference type="OrthoDB" id="1374421at2"/>
<proteinExistence type="predicted"/>
<dbReference type="RefSeq" id="WP_143093350.1">
    <property type="nucleotide sequence ID" value="NZ_FOQT01000001.1"/>
</dbReference>
<evidence type="ECO:0000313" key="1">
    <source>
        <dbReference type="EMBL" id="SFH93599.1"/>
    </source>
</evidence>
<dbReference type="PROSITE" id="PS51257">
    <property type="entry name" value="PROKAR_LIPOPROTEIN"/>
    <property type="match status" value="1"/>
</dbReference>
<evidence type="ECO:0000313" key="2">
    <source>
        <dbReference type="Proteomes" id="UP000198931"/>
    </source>
</evidence>
<sequence length="136" mass="16367">MKIINFFFYFTLFSLISCSEIKTNNPTEVYKYWSGTNPNSDVRLINGQYWQSSHFSKEYIMFLEFIPKKFWVNEFIKQNNLINDSIINDEFIESKPNWFKPSKGSKKYKISSDFDQGSRYFKDLKTGICFFYEIQL</sequence>
<dbReference type="EMBL" id="FOQT01000001">
    <property type="protein sequence ID" value="SFH93599.1"/>
    <property type="molecule type" value="Genomic_DNA"/>
</dbReference>
<name>A0A1I3E406_9FLAO</name>
<dbReference type="Proteomes" id="UP000198931">
    <property type="component" value="Unassembled WGS sequence"/>
</dbReference>
<protein>
    <recommendedName>
        <fullName evidence="3">Lipoprotein</fullName>
    </recommendedName>
</protein>